<evidence type="ECO:0000256" key="2">
    <source>
        <dbReference type="ARBA" id="ARBA00022771"/>
    </source>
</evidence>
<dbReference type="PANTHER" id="PTHR22763">
    <property type="entry name" value="RING ZINC FINGER PROTEIN"/>
    <property type="match status" value="1"/>
</dbReference>
<dbReference type="EMBL" id="JADFTS010000003">
    <property type="protein sequence ID" value="KAF9613770.1"/>
    <property type="molecule type" value="Genomic_DNA"/>
</dbReference>
<comment type="caution">
    <text evidence="6">The sequence shown here is derived from an EMBL/GenBank/DDBJ whole genome shotgun (WGS) entry which is preliminary data.</text>
</comment>
<keyword evidence="1" id="KW-0479">Metal-binding</keyword>
<dbReference type="SUPFAM" id="SSF57850">
    <property type="entry name" value="RING/U-box"/>
    <property type="match status" value="1"/>
</dbReference>
<evidence type="ECO:0000259" key="5">
    <source>
        <dbReference type="PROSITE" id="PS50089"/>
    </source>
</evidence>
<dbReference type="InterPro" id="IPR013083">
    <property type="entry name" value="Znf_RING/FYVE/PHD"/>
</dbReference>
<evidence type="ECO:0000313" key="6">
    <source>
        <dbReference type="EMBL" id="KAF9613770.1"/>
    </source>
</evidence>
<dbReference type="InterPro" id="IPR050731">
    <property type="entry name" value="HRD1_E3_ubiq-ligases"/>
</dbReference>
<keyword evidence="3" id="KW-0862">Zinc</keyword>
<organism evidence="6 7">
    <name type="scientific">Coptis chinensis</name>
    <dbReference type="NCBI Taxonomy" id="261450"/>
    <lineage>
        <taxon>Eukaryota</taxon>
        <taxon>Viridiplantae</taxon>
        <taxon>Streptophyta</taxon>
        <taxon>Embryophyta</taxon>
        <taxon>Tracheophyta</taxon>
        <taxon>Spermatophyta</taxon>
        <taxon>Magnoliopsida</taxon>
        <taxon>Ranunculales</taxon>
        <taxon>Ranunculaceae</taxon>
        <taxon>Coptidoideae</taxon>
        <taxon>Coptis</taxon>
    </lineage>
</organism>
<proteinExistence type="predicted"/>
<sequence length="134" mass="15802">MRDIRIINRLIKDKHYGLVEPFLRQRARKYTRAQNVELIDEMLKQLKKDKNNGVFGFFFVLVVQEYIFYQLEIVNVDGEVCAICLDKMNEASKTRCSHTFHTSCLMDWMVRLQRSCPMCRSDLFSTGAKRNPTS</sequence>
<dbReference type="Pfam" id="PF13639">
    <property type="entry name" value="zf-RING_2"/>
    <property type="match status" value="1"/>
</dbReference>
<dbReference type="GO" id="GO:0043161">
    <property type="term" value="P:proteasome-mediated ubiquitin-dependent protein catabolic process"/>
    <property type="evidence" value="ECO:0007669"/>
    <property type="project" value="TreeGrafter"/>
</dbReference>
<dbReference type="GO" id="GO:0008270">
    <property type="term" value="F:zinc ion binding"/>
    <property type="evidence" value="ECO:0007669"/>
    <property type="project" value="UniProtKB-KW"/>
</dbReference>
<dbReference type="PROSITE" id="PS50089">
    <property type="entry name" value="ZF_RING_2"/>
    <property type="match status" value="1"/>
</dbReference>
<evidence type="ECO:0000256" key="3">
    <source>
        <dbReference type="ARBA" id="ARBA00022833"/>
    </source>
</evidence>
<dbReference type="GO" id="GO:0061630">
    <property type="term" value="F:ubiquitin protein ligase activity"/>
    <property type="evidence" value="ECO:0007669"/>
    <property type="project" value="TreeGrafter"/>
</dbReference>
<dbReference type="Gene3D" id="3.30.40.10">
    <property type="entry name" value="Zinc/RING finger domain, C3HC4 (zinc finger)"/>
    <property type="match status" value="1"/>
</dbReference>
<dbReference type="OrthoDB" id="4348522at2759"/>
<reference evidence="6 7" key="1">
    <citation type="submission" date="2020-10" db="EMBL/GenBank/DDBJ databases">
        <title>The Coptis chinensis genome and diversification of protoberbering-type alkaloids.</title>
        <authorList>
            <person name="Wang B."/>
            <person name="Shu S."/>
            <person name="Song C."/>
            <person name="Liu Y."/>
        </authorList>
    </citation>
    <scope>NUCLEOTIDE SEQUENCE [LARGE SCALE GENOMIC DNA]</scope>
    <source>
        <strain evidence="6">HL-2020</strain>
        <tissue evidence="6">Leaf</tissue>
    </source>
</reference>
<evidence type="ECO:0000256" key="1">
    <source>
        <dbReference type="ARBA" id="ARBA00022723"/>
    </source>
</evidence>
<dbReference type="InterPro" id="IPR001841">
    <property type="entry name" value="Znf_RING"/>
</dbReference>
<feature type="domain" description="RING-type" evidence="5">
    <location>
        <begin position="81"/>
        <end position="120"/>
    </location>
</feature>
<dbReference type="PANTHER" id="PTHR22763:SF190">
    <property type="entry name" value="RING FINGER PROTEIN 24"/>
    <property type="match status" value="1"/>
</dbReference>
<evidence type="ECO:0000256" key="4">
    <source>
        <dbReference type="PROSITE-ProRule" id="PRU00175"/>
    </source>
</evidence>
<evidence type="ECO:0000313" key="7">
    <source>
        <dbReference type="Proteomes" id="UP000631114"/>
    </source>
</evidence>
<dbReference type="AlphaFoldDB" id="A0A835I944"/>
<name>A0A835I944_9MAGN</name>
<dbReference type="SMART" id="SM00184">
    <property type="entry name" value="RING"/>
    <property type="match status" value="1"/>
</dbReference>
<dbReference type="Proteomes" id="UP000631114">
    <property type="component" value="Unassembled WGS sequence"/>
</dbReference>
<keyword evidence="2 4" id="KW-0863">Zinc-finger</keyword>
<gene>
    <name evidence="6" type="ORF">IFM89_011494</name>
</gene>
<accession>A0A835I944</accession>
<protein>
    <recommendedName>
        <fullName evidence="5">RING-type domain-containing protein</fullName>
    </recommendedName>
</protein>
<dbReference type="GO" id="GO:0012505">
    <property type="term" value="C:endomembrane system"/>
    <property type="evidence" value="ECO:0007669"/>
    <property type="project" value="TreeGrafter"/>
</dbReference>
<keyword evidence="7" id="KW-1185">Reference proteome</keyword>